<name>A0A3P3U129_9BACL</name>
<dbReference type="PANTHER" id="PTHR35923">
    <property type="entry name" value="MAJOR EXTRACELLULAR ENDOGLUCANASE"/>
    <property type="match status" value="1"/>
</dbReference>
<dbReference type="InterPro" id="IPR018087">
    <property type="entry name" value="Glyco_hydro_5_CS"/>
</dbReference>
<dbReference type="Pfam" id="PF00041">
    <property type="entry name" value="fn3"/>
    <property type="match status" value="1"/>
</dbReference>
<comment type="caution">
    <text evidence="11">The sequence shown here is derived from an EMBL/GenBank/DDBJ whole genome shotgun (WGS) entry which is preliminary data.</text>
</comment>
<evidence type="ECO:0000256" key="5">
    <source>
        <dbReference type="ARBA" id="ARBA00023295"/>
    </source>
</evidence>
<sequence length="626" mass="68182">MFKKIIKTILAGSLVLGAMGIGMAGLAPGHAEAAANYYHTSGNRIVDSAGNPAVFNGINWFGFETANYSPHGLWTRSMDDVLDQIQEHGYNLIRLPYCNQMFDPGSAPNSIDYEKNPDLRGLTPIQIMDKLIEKAGDRGMKIFLDRHRPGSGGQSELWYTADYSEQRWIDDWKMLAERYNGNDTVIGADLHNEPHGPVSWGTGNPATDWQLAAERAGNAILSVNPHWLIIVEGIEKNVQGYSDGYWWGGNLKGVANHPVELDVPNQLVYSAHDYGPGVSSQPWFSDPSFPDNMPAIWDAYWGYISKQNIAPVIVGEFGGRGVDTSSVEGIWQNRLVDYIGENDLYWTYWCVNPNSGDTGGLLLDDWVTWNEPKQAMLDRIMQPLGEALPAAPGKLTATAGNGQISLNWSASAGAESYNVKRATVSGGPYTTVADGISGTAFTDRGLTNGTAYYYVVSAVNSAGESSNSAEAAATPEEGSSVPNGNLVVQYKAADTNPADNQIKPHFNIKNNGTTAVDLSDLKLRYYFSKDGTQSVSSWVDWAPIGAENIQRTFTDAYVELSFTAAAGSISAGGETGDIQLRMAKSDWSNFNEADDYSFDPTKTAYADWDKVTLYLGDSLVWGVEPE</sequence>
<dbReference type="GO" id="GO:0008810">
    <property type="term" value="F:cellulase activity"/>
    <property type="evidence" value="ECO:0007669"/>
    <property type="project" value="UniProtKB-EC"/>
</dbReference>
<keyword evidence="12" id="KW-1185">Reference proteome</keyword>
<dbReference type="GO" id="GO:0030248">
    <property type="term" value="F:cellulose binding"/>
    <property type="evidence" value="ECO:0007669"/>
    <property type="project" value="InterPro"/>
</dbReference>
<dbReference type="OrthoDB" id="9800475at2"/>
<feature type="domain" description="CBM3" evidence="10">
    <location>
        <begin position="482"/>
        <end position="626"/>
    </location>
</feature>
<evidence type="ECO:0000259" key="10">
    <source>
        <dbReference type="PROSITE" id="PS51172"/>
    </source>
</evidence>
<dbReference type="Gene3D" id="2.60.40.710">
    <property type="entry name" value="Endoglucanase-like"/>
    <property type="match status" value="1"/>
</dbReference>
<protein>
    <recommendedName>
        <fullName evidence="7">Endoglucanase</fullName>
        <ecNumber evidence="7">3.2.1.4</ecNumber>
    </recommendedName>
</protein>
<evidence type="ECO:0000256" key="1">
    <source>
        <dbReference type="ARBA" id="ARBA00000966"/>
    </source>
</evidence>
<dbReference type="Gene3D" id="3.20.20.80">
    <property type="entry name" value="Glycosidases"/>
    <property type="match status" value="1"/>
</dbReference>
<dbReference type="PROSITE" id="PS50853">
    <property type="entry name" value="FN3"/>
    <property type="match status" value="1"/>
</dbReference>
<keyword evidence="2 7" id="KW-0378">Hydrolase</keyword>
<dbReference type="RefSeq" id="WP_128631879.1">
    <property type="nucleotide sequence ID" value="NZ_RRCN01000001.1"/>
</dbReference>
<keyword evidence="6 7" id="KW-0624">Polysaccharide degradation</keyword>
<evidence type="ECO:0000256" key="8">
    <source>
        <dbReference type="SAM" id="SignalP"/>
    </source>
</evidence>
<evidence type="ECO:0000259" key="9">
    <source>
        <dbReference type="PROSITE" id="PS50853"/>
    </source>
</evidence>
<evidence type="ECO:0000256" key="3">
    <source>
        <dbReference type="ARBA" id="ARBA00023001"/>
    </source>
</evidence>
<dbReference type="PROSITE" id="PS00659">
    <property type="entry name" value="GLYCOSYL_HYDROL_F5"/>
    <property type="match status" value="1"/>
</dbReference>
<dbReference type="EC" id="3.2.1.4" evidence="7"/>
<keyword evidence="5 7" id="KW-0326">Glycosidase</keyword>
<dbReference type="CDD" id="cd00063">
    <property type="entry name" value="FN3"/>
    <property type="match status" value="1"/>
</dbReference>
<dbReference type="GO" id="GO:0030245">
    <property type="term" value="P:cellulose catabolic process"/>
    <property type="evidence" value="ECO:0007669"/>
    <property type="project" value="UniProtKB-KW"/>
</dbReference>
<feature type="signal peptide" evidence="8">
    <location>
        <begin position="1"/>
        <end position="24"/>
    </location>
</feature>
<accession>A0A3P3U129</accession>
<comment type="catalytic activity">
    <reaction evidence="1 7">
        <text>Endohydrolysis of (1-&gt;4)-beta-D-glucosidic linkages in cellulose, lichenin and cereal beta-D-glucans.</text>
        <dbReference type="EC" id="3.2.1.4"/>
    </reaction>
</comment>
<evidence type="ECO:0000256" key="2">
    <source>
        <dbReference type="ARBA" id="ARBA00022801"/>
    </source>
</evidence>
<dbReference type="SMART" id="SM01067">
    <property type="entry name" value="CBM_3"/>
    <property type="match status" value="1"/>
</dbReference>
<dbReference type="InterPro" id="IPR008965">
    <property type="entry name" value="CBM2/CBM3_carb-bd_dom_sf"/>
</dbReference>
<dbReference type="Gene3D" id="2.60.40.10">
    <property type="entry name" value="Immunoglobulins"/>
    <property type="match status" value="1"/>
</dbReference>
<gene>
    <name evidence="11" type="ORF">EHV15_14810</name>
</gene>
<evidence type="ECO:0000313" key="11">
    <source>
        <dbReference type="EMBL" id="RRJ64057.1"/>
    </source>
</evidence>
<organism evidence="11 12">
    <name type="scientific">Paenibacillus oralis</name>
    <dbReference type="NCBI Taxonomy" id="2490856"/>
    <lineage>
        <taxon>Bacteria</taxon>
        <taxon>Bacillati</taxon>
        <taxon>Bacillota</taxon>
        <taxon>Bacilli</taxon>
        <taxon>Bacillales</taxon>
        <taxon>Paenibacillaceae</taxon>
        <taxon>Paenibacillus</taxon>
    </lineage>
</organism>
<dbReference type="PROSITE" id="PS51172">
    <property type="entry name" value="CBM3"/>
    <property type="match status" value="1"/>
</dbReference>
<feature type="chain" id="PRO_5039047021" description="Endoglucanase" evidence="8">
    <location>
        <begin position="25"/>
        <end position="626"/>
    </location>
</feature>
<dbReference type="EMBL" id="RRCN01000001">
    <property type="protein sequence ID" value="RRJ64057.1"/>
    <property type="molecule type" value="Genomic_DNA"/>
</dbReference>
<dbReference type="SMART" id="SM00060">
    <property type="entry name" value="FN3"/>
    <property type="match status" value="1"/>
</dbReference>
<dbReference type="InterPro" id="IPR001956">
    <property type="entry name" value="CBM3"/>
</dbReference>
<evidence type="ECO:0000313" key="12">
    <source>
        <dbReference type="Proteomes" id="UP000267017"/>
    </source>
</evidence>
<dbReference type="Pfam" id="PF00942">
    <property type="entry name" value="CBM_3"/>
    <property type="match status" value="1"/>
</dbReference>
<dbReference type="Pfam" id="PF00150">
    <property type="entry name" value="Cellulase"/>
    <property type="match status" value="1"/>
</dbReference>
<reference evidence="11 12" key="1">
    <citation type="submission" date="2018-11" db="EMBL/GenBank/DDBJ databases">
        <title>Genome sequencing of Paenibacillus sp. KCOM 3021 (= ChDC PVNT-B20).</title>
        <authorList>
            <person name="Kook J.-K."/>
            <person name="Park S.-N."/>
            <person name="Lim Y.K."/>
        </authorList>
    </citation>
    <scope>NUCLEOTIDE SEQUENCE [LARGE SCALE GENOMIC DNA]</scope>
    <source>
        <strain evidence="11 12">KCOM 3021</strain>
    </source>
</reference>
<evidence type="ECO:0000256" key="6">
    <source>
        <dbReference type="ARBA" id="ARBA00023326"/>
    </source>
</evidence>
<feature type="domain" description="Fibronectin type-III" evidence="9">
    <location>
        <begin position="391"/>
        <end position="478"/>
    </location>
</feature>
<dbReference type="InterPro" id="IPR013783">
    <property type="entry name" value="Ig-like_fold"/>
</dbReference>
<dbReference type="Proteomes" id="UP000267017">
    <property type="component" value="Unassembled WGS sequence"/>
</dbReference>
<dbReference type="InterPro" id="IPR036116">
    <property type="entry name" value="FN3_sf"/>
</dbReference>
<dbReference type="SUPFAM" id="SSF51445">
    <property type="entry name" value="(Trans)glycosidases"/>
    <property type="match status" value="1"/>
</dbReference>
<keyword evidence="8" id="KW-0732">Signal</keyword>
<dbReference type="PANTHER" id="PTHR35923:SF2">
    <property type="entry name" value="ENDOGLUCANASE"/>
    <property type="match status" value="1"/>
</dbReference>
<dbReference type="AlphaFoldDB" id="A0A3P3U129"/>
<proteinExistence type="inferred from homology"/>
<dbReference type="InterPro" id="IPR036966">
    <property type="entry name" value="CBM3_sf"/>
</dbReference>
<evidence type="ECO:0000256" key="7">
    <source>
        <dbReference type="RuleBase" id="RU361153"/>
    </source>
</evidence>
<dbReference type="InterPro" id="IPR017853">
    <property type="entry name" value="GH"/>
</dbReference>
<evidence type="ECO:0000256" key="4">
    <source>
        <dbReference type="ARBA" id="ARBA00023277"/>
    </source>
</evidence>
<dbReference type="SUPFAM" id="SSF49384">
    <property type="entry name" value="Carbohydrate-binding domain"/>
    <property type="match status" value="1"/>
</dbReference>
<keyword evidence="3 7" id="KW-0136">Cellulose degradation</keyword>
<dbReference type="SUPFAM" id="SSF49265">
    <property type="entry name" value="Fibronectin type III"/>
    <property type="match status" value="1"/>
</dbReference>
<dbReference type="InterPro" id="IPR001547">
    <property type="entry name" value="Glyco_hydro_5"/>
</dbReference>
<comment type="similarity">
    <text evidence="7">Belongs to the glycosyl hydrolase 5 (cellulase A) family.</text>
</comment>
<dbReference type="InterPro" id="IPR003961">
    <property type="entry name" value="FN3_dom"/>
</dbReference>
<keyword evidence="4 7" id="KW-0119">Carbohydrate metabolism</keyword>